<feature type="region of interest" description="Disordered" evidence="1">
    <location>
        <begin position="62"/>
        <end position="86"/>
    </location>
</feature>
<dbReference type="Proteomes" id="UP000075902">
    <property type="component" value="Unassembled WGS sequence"/>
</dbReference>
<name>A0A182TG43_9DIPT</name>
<reference evidence="2" key="2">
    <citation type="submission" date="2020-05" db="UniProtKB">
        <authorList>
            <consortium name="EnsemblMetazoa"/>
        </authorList>
    </citation>
    <scope>IDENTIFICATION</scope>
    <source>
        <strain evidence="2">CM1001059</strain>
    </source>
</reference>
<sequence length="114" mass="12257">MLLLHALQAAAELNVNTWVVSVSGVPSPHYFRYRWSSCLASIEVLAPFWPLLLLPLAAPPPPPPPPLPSMDEEGMGLIPPAPAPPPSTAAADCRRLLRSTALADICCELRTTVR</sequence>
<keyword evidence="3" id="KW-1185">Reference proteome</keyword>
<dbReference type="VEuPathDB" id="VectorBase:AMEC001705"/>
<proteinExistence type="predicted"/>
<dbReference type="AlphaFoldDB" id="A0A182TG43"/>
<protein>
    <submittedName>
        <fullName evidence="2">Uncharacterized protein</fullName>
    </submittedName>
</protein>
<evidence type="ECO:0000313" key="3">
    <source>
        <dbReference type="Proteomes" id="UP000075902"/>
    </source>
</evidence>
<organism evidence="2 3">
    <name type="scientific">Anopheles melas</name>
    <dbReference type="NCBI Taxonomy" id="34690"/>
    <lineage>
        <taxon>Eukaryota</taxon>
        <taxon>Metazoa</taxon>
        <taxon>Ecdysozoa</taxon>
        <taxon>Arthropoda</taxon>
        <taxon>Hexapoda</taxon>
        <taxon>Insecta</taxon>
        <taxon>Pterygota</taxon>
        <taxon>Neoptera</taxon>
        <taxon>Endopterygota</taxon>
        <taxon>Diptera</taxon>
        <taxon>Nematocera</taxon>
        <taxon>Culicoidea</taxon>
        <taxon>Culicidae</taxon>
        <taxon>Anophelinae</taxon>
        <taxon>Anopheles</taxon>
    </lineage>
</organism>
<dbReference type="EnsemblMetazoa" id="AMEC001705-RA">
    <property type="protein sequence ID" value="AMEC001705-PA"/>
    <property type="gene ID" value="AMEC001705"/>
</dbReference>
<evidence type="ECO:0000313" key="2">
    <source>
        <dbReference type="EnsemblMetazoa" id="AMEC001705-PA"/>
    </source>
</evidence>
<reference evidence="3" key="1">
    <citation type="submission" date="2014-01" db="EMBL/GenBank/DDBJ databases">
        <title>The Genome Sequence of Anopheles melas CM1001059_A (V2).</title>
        <authorList>
            <consortium name="The Broad Institute Genomics Platform"/>
            <person name="Neafsey D.E."/>
            <person name="Besansky N."/>
            <person name="Howell P."/>
            <person name="Walton C."/>
            <person name="Young S.K."/>
            <person name="Zeng Q."/>
            <person name="Gargeya S."/>
            <person name="Fitzgerald M."/>
            <person name="Haas B."/>
            <person name="Abouelleil A."/>
            <person name="Allen A.W."/>
            <person name="Alvarado L."/>
            <person name="Arachchi H.M."/>
            <person name="Berlin A.M."/>
            <person name="Chapman S.B."/>
            <person name="Gainer-Dewar J."/>
            <person name="Goldberg J."/>
            <person name="Griggs A."/>
            <person name="Gujja S."/>
            <person name="Hansen M."/>
            <person name="Howarth C."/>
            <person name="Imamovic A."/>
            <person name="Ireland A."/>
            <person name="Larimer J."/>
            <person name="McCowan C."/>
            <person name="Murphy C."/>
            <person name="Pearson M."/>
            <person name="Poon T.W."/>
            <person name="Priest M."/>
            <person name="Roberts A."/>
            <person name="Saif S."/>
            <person name="Shea T."/>
            <person name="Sisk P."/>
            <person name="Sykes S."/>
            <person name="Wortman J."/>
            <person name="Nusbaum C."/>
            <person name="Birren B."/>
        </authorList>
    </citation>
    <scope>NUCLEOTIDE SEQUENCE [LARGE SCALE GENOMIC DNA]</scope>
    <source>
        <strain evidence="3">CM1001059</strain>
    </source>
</reference>
<accession>A0A182TG43</accession>
<evidence type="ECO:0000256" key="1">
    <source>
        <dbReference type="SAM" id="MobiDB-lite"/>
    </source>
</evidence>